<dbReference type="Proteomes" id="UP000245383">
    <property type="component" value="Unassembled WGS sequence"/>
</dbReference>
<dbReference type="GO" id="GO:0006032">
    <property type="term" value="P:chitin catabolic process"/>
    <property type="evidence" value="ECO:0007669"/>
    <property type="project" value="InterPro"/>
</dbReference>
<accession>A0A2T9Y5E9</accession>
<evidence type="ECO:0000256" key="2">
    <source>
        <dbReference type="ARBA" id="ARBA00023157"/>
    </source>
</evidence>
<feature type="region of interest" description="Disordered" evidence="3">
    <location>
        <begin position="55"/>
        <end position="152"/>
    </location>
</feature>
<dbReference type="Gene3D" id="3.30.20.10">
    <property type="entry name" value="Endochitinase, domain 2"/>
    <property type="match status" value="1"/>
</dbReference>
<sequence length="356" mass="37920">MIKGYIKGCVVLASVLIASNAVPVEENPVIINKEGNRRIQRNIPKQWVTGYPAWKPTETNAAQPSRTPPAPSKPSQAAPAPPKPSQAAPAPSKPSQAAPAPSKPSQAAPAPPKPSQAAPAPPKPSQAAPATKQTASTTTSARSESYAAVASSLPPKDGDLGITCDKFNKAVEAAGFSAPSQEKCNSFLAGIPIGQIANLREAAMFLTQILWESDGLAAKEEYYCKTHDCSTAYASSKDVPGKLYYGRGYIQLTWADNYAAASNALYQDDSLLLNPDQVSSSEQISWDVSFWYWKDRVRTSQLVLGGNFGASTDMINGALECRGGYADKAKKRFELYKKVLAVMDPSSTAIESGCYN</sequence>
<dbReference type="GO" id="GO:0006952">
    <property type="term" value="P:defense response"/>
    <property type="evidence" value="ECO:0007669"/>
    <property type="project" value="UniProtKB-KW"/>
</dbReference>
<comment type="caution">
    <text evidence="6">The sequence shown here is derived from an EMBL/GenBank/DDBJ whole genome shotgun (WGS) entry which is preliminary data.</text>
</comment>
<keyword evidence="4" id="KW-0732">Signal</keyword>
<dbReference type="PANTHER" id="PTHR22595">
    <property type="entry name" value="CHITINASE-RELATED"/>
    <property type="match status" value="1"/>
</dbReference>
<dbReference type="AlphaFoldDB" id="A0A2T9Y5E9"/>
<evidence type="ECO:0000256" key="4">
    <source>
        <dbReference type="SAM" id="SignalP"/>
    </source>
</evidence>
<evidence type="ECO:0000256" key="3">
    <source>
        <dbReference type="SAM" id="MobiDB-lite"/>
    </source>
</evidence>
<dbReference type="Gene3D" id="1.10.530.10">
    <property type="match status" value="1"/>
</dbReference>
<proteinExistence type="predicted"/>
<feature type="signal peptide" evidence="4">
    <location>
        <begin position="1"/>
        <end position="21"/>
    </location>
</feature>
<dbReference type="InterPro" id="IPR023346">
    <property type="entry name" value="Lysozyme-like_dom_sf"/>
</dbReference>
<organism evidence="6 7">
    <name type="scientific">Smittium simulii</name>
    <dbReference type="NCBI Taxonomy" id="133385"/>
    <lineage>
        <taxon>Eukaryota</taxon>
        <taxon>Fungi</taxon>
        <taxon>Fungi incertae sedis</taxon>
        <taxon>Zoopagomycota</taxon>
        <taxon>Kickxellomycotina</taxon>
        <taxon>Harpellomycetes</taxon>
        <taxon>Harpellales</taxon>
        <taxon>Legeriomycetaceae</taxon>
        <taxon>Smittium</taxon>
    </lineage>
</organism>
<dbReference type="GO" id="GO:0004568">
    <property type="term" value="F:chitinase activity"/>
    <property type="evidence" value="ECO:0007669"/>
    <property type="project" value="InterPro"/>
</dbReference>
<feature type="domain" description="Glycoside hydrolase family 19 catalytic" evidence="5">
    <location>
        <begin position="197"/>
        <end position="294"/>
    </location>
</feature>
<feature type="compositionally biased region" description="Low complexity" evidence="3">
    <location>
        <begin position="125"/>
        <end position="148"/>
    </location>
</feature>
<dbReference type="SUPFAM" id="SSF53955">
    <property type="entry name" value="Lysozyme-like"/>
    <property type="match status" value="1"/>
</dbReference>
<dbReference type="InterPro" id="IPR000726">
    <property type="entry name" value="Glyco_hydro_19_cat"/>
</dbReference>
<keyword evidence="2" id="KW-1015">Disulfide bond</keyword>
<feature type="compositionally biased region" description="Low complexity" evidence="3">
    <location>
        <begin position="85"/>
        <end position="108"/>
    </location>
</feature>
<feature type="chain" id="PRO_5015506965" description="Glycoside hydrolase family 19 catalytic domain-containing protein" evidence="4">
    <location>
        <begin position="22"/>
        <end position="356"/>
    </location>
</feature>
<dbReference type="Pfam" id="PF00182">
    <property type="entry name" value="Glyco_hydro_19"/>
    <property type="match status" value="1"/>
</dbReference>
<feature type="compositionally biased region" description="Pro residues" evidence="3">
    <location>
        <begin position="109"/>
        <end position="124"/>
    </location>
</feature>
<keyword evidence="7" id="KW-1185">Reference proteome</keyword>
<reference evidence="6 7" key="1">
    <citation type="journal article" date="2018" name="MBio">
        <title>Comparative Genomics Reveals the Core Gene Toolbox for the Fungus-Insect Symbiosis.</title>
        <authorList>
            <person name="Wang Y."/>
            <person name="Stata M."/>
            <person name="Wang W."/>
            <person name="Stajich J.E."/>
            <person name="White M.M."/>
            <person name="Moncalvo J.M."/>
        </authorList>
    </citation>
    <scope>NUCLEOTIDE SEQUENCE [LARGE SCALE GENOMIC DNA]</scope>
    <source>
        <strain evidence="6 7">SWE-8-4</strain>
    </source>
</reference>
<evidence type="ECO:0000256" key="1">
    <source>
        <dbReference type="ARBA" id="ARBA00022821"/>
    </source>
</evidence>
<evidence type="ECO:0000259" key="5">
    <source>
        <dbReference type="Pfam" id="PF00182"/>
    </source>
</evidence>
<dbReference type="EMBL" id="MBFR01000480">
    <property type="protein sequence ID" value="PVU87560.1"/>
    <property type="molecule type" value="Genomic_DNA"/>
</dbReference>
<dbReference type="GO" id="GO:0016998">
    <property type="term" value="P:cell wall macromolecule catabolic process"/>
    <property type="evidence" value="ECO:0007669"/>
    <property type="project" value="InterPro"/>
</dbReference>
<keyword evidence="1" id="KW-0611">Plant defense</keyword>
<gene>
    <name evidence="6" type="ORF">BB561_006291</name>
</gene>
<dbReference type="CDD" id="cd00325">
    <property type="entry name" value="chitinase_GH19"/>
    <property type="match status" value="1"/>
</dbReference>
<evidence type="ECO:0000313" key="6">
    <source>
        <dbReference type="EMBL" id="PVU87560.1"/>
    </source>
</evidence>
<dbReference type="OrthoDB" id="5985073at2759"/>
<name>A0A2T9Y5E9_9FUNG</name>
<evidence type="ECO:0000313" key="7">
    <source>
        <dbReference type="Proteomes" id="UP000245383"/>
    </source>
</evidence>
<protein>
    <recommendedName>
        <fullName evidence="5">Glycoside hydrolase family 19 catalytic domain-containing protein</fullName>
    </recommendedName>
</protein>
<dbReference type="PANTHER" id="PTHR22595:SF79">
    <property type="entry name" value="CHITINASE 12"/>
    <property type="match status" value="1"/>
</dbReference>